<keyword evidence="5 12" id="KW-1133">Transmembrane helix</keyword>
<keyword evidence="3" id="KW-0997">Cell inner membrane</keyword>
<sequence length="659" mass="71467">MLQTLRDKTSGWIATLILGLLIIPFAFVGVNEYMGGGGDVPAARVKAPPSWWSSAPAFWPVSMLWQHADVTTKDFKDAFEQQRIQQRQQQGDGFDARQFESADNKRAVLEQLVNRKVLELAATRAGVTISDAAVRAAIASEPVFQVGGKFDGARYAQVLSSQVPPIKPSEFERQQRDGLQVSLIPTALDQSEFVTPKAMDQLFQLLGETRDISIAALDPPILEQKPLTDAEVKQWYDAHQADFRQPEQVKIEYVEIDGNALAAAQTPDEAALRKRYEDEKSRFMAPEQRLASHILITVPEGADAAAQKAAEDKAKALTEQANAPGADFAALAKANSQDPGSKDTGGDLGWVDRGMMVKPFEDALFSMQPGEIRGPVKTDFGYHVLKLREQRGGGQTKSFEQVREELVKEERAAAAERAYSDTAGKLVNEVLKNPTSLSDAAAAVNLKVQTLGPFSRGDAQGIAGVPAVQRAAFSEALIQDGTASDPIEIGPQHSVVIRVLQHTDEQARPLAQVKPQVEAAIRNDRAKKAAAEAAQKVLARVQKGESLQDVAKAENFQVNELPGLPRGAPVPSPAGNAAVFAAPAPKDGKPSAGKVALDDGRYAVFTVNKVTPGKTDEIPEAQRVQFGQQIARLQGNAVVEQYIKTMREGFKIEVHEDRL</sequence>
<proteinExistence type="inferred from homology"/>
<evidence type="ECO:0000256" key="6">
    <source>
        <dbReference type="ARBA" id="ARBA00023136"/>
    </source>
</evidence>
<evidence type="ECO:0000256" key="1">
    <source>
        <dbReference type="ARBA" id="ARBA00004382"/>
    </source>
</evidence>
<dbReference type="PROSITE" id="PS50198">
    <property type="entry name" value="PPIC_PPIASE_2"/>
    <property type="match status" value="1"/>
</dbReference>
<comment type="subcellular location">
    <subcellularLocation>
        <location evidence="1">Cell inner membrane</location>
        <topology evidence="1">Single-pass type II membrane protein</topology>
        <orientation evidence="1">Periplasmic side</orientation>
    </subcellularLocation>
</comment>
<evidence type="ECO:0000313" key="15">
    <source>
        <dbReference type="Proteomes" id="UP000289784"/>
    </source>
</evidence>
<dbReference type="Pfam" id="PF13624">
    <property type="entry name" value="SurA_N_3"/>
    <property type="match status" value="2"/>
</dbReference>
<keyword evidence="15" id="KW-1185">Reference proteome</keyword>
<keyword evidence="2" id="KW-1003">Cell membrane</keyword>
<dbReference type="PROSITE" id="PS01096">
    <property type="entry name" value="PPIC_PPIASE_1"/>
    <property type="match status" value="1"/>
</dbReference>
<name>A0A4Q1JVL9_9GAMM</name>
<keyword evidence="11" id="KW-0697">Rotamase</keyword>
<dbReference type="InterPro" id="IPR023058">
    <property type="entry name" value="PPIase_PpiC_CS"/>
</dbReference>
<evidence type="ECO:0000256" key="11">
    <source>
        <dbReference type="PROSITE-ProRule" id="PRU00278"/>
    </source>
</evidence>
<dbReference type="GO" id="GO:0005886">
    <property type="term" value="C:plasma membrane"/>
    <property type="evidence" value="ECO:0007669"/>
    <property type="project" value="UniProtKB-SubCell"/>
</dbReference>
<dbReference type="PANTHER" id="PTHR47529:SF1">
    <property type="entry name" value="PERIPLASMIC CHAPERONE PPID"/>
    <property type="match status" value="1"/>
</dbReference>
<dbReference type="Proteomes" id="UP000289784">
    <property type="component" value="Unassembled WGS sequence"/>
</dbReference>
<gene>
    <name evidence="14" type="ORF">EPA99_10705</name>
</gene>
<reference evidence="14 15" key="1">
    <citation type="submission" date="2019-01" db="EMBL/GenBank/DDBJ databases">
        <title>Pseudoxanthomonas composti sp. nov., isolated from compost.</title>
        <authorList>
            <person name="Yang G."/>
        </authorList>
    </citation>
    <scope>NUCLEOTIDE SEQUENCE [LARGE SCALE GENOMIC DNA]</scope>
    <source>
        <strain evidence="14 15">GSS15</strain>
    </source>
</reference>
<dbReference type="SUPFAM" id="SSF109998">
    <property type="entry name" value="Triger factor/SurA peptide-binding domain-like"/>
    <property type="match status" value="1"/>
</dbReference>
<keyword evidence="11 14" id="KW-0413">Isomerase</keyword>
<dbReference type="PANTHER" id="PTHR47529">
    <property type="entry name" value="PEPTIDYL-PROLYL CIS-TRANS ISOMERASE D"/>
    <property type="match status" value="1"/>
</dbReference>
<evidence type="ECO:0000256" key="3">
    <source>
        <dbReference type="ARBA" id="ARBA00022519"/>
    </source>
</evidence>
<dbReference type="Gene3D" id="1.10.4030.10">
    <property type="entry name" value="Porin chaperone SurA, peptide-binding domain"/>
    <property type="match status" value="1"/>
</dbReference>
<protein>
    <recommendedName>
        <fullName evidence="9">Periplasmic chaperone PpiD</fullName>
    </recommendedName>
    <alternativeName>
        <fullName evidence="10">Periplasmic folding chaperone</fullName>
    </alternativeName>
</protein>
<evidence type="ECO:0000256" key="5">
    <source>
        <dbReference type="ARBA" id="ARBA00022989"/>
    </source>
</evidence>
<evidence type="ECO:0000256" key="12">
    <source>
        <dbReference type="SAM" id="Phobius"/>
    </source>
</evidence>
<evidence type="ECO:0000313" key="14">
    <source>
        <dbReference type="EMBL" id="RXR05219.1"/>
    </source>
</evidence>
<evidence type="ECO:0000259" key="13">
    <source>
        <dbReference type="PROSITE" id="PS50198"/>
    </source>
</evidence>
<evidence type="ECO:0000256" key="9">
    <source>
        <dbReference type="ARBA" id="ARBA00040743"/>
    </source>
</evidence>
<dbReference type="EMBL" id="SAWZ01000005">
    <property type="protein sequence ID" value="RXR05219.1"/>
    <property type="molecule type" value="Genomic_DNA"/>
</dbReference>
<dbReference type="SUPFAM" id="SSF54534">
    <property type="entry name" value="FKBP-like"/>
    <property type="match status" value="1"/>
</dbReference>
<dbReference type="GO" id="GO:0003755">
    <property type="term" value="F:peptidyl-prolyl cis-trans isomerase activity"/>
    <property type="evidence" value="ECO:0007669"/>
    <property type="project" value="UniProtKB-KW"/>
</dbReference>
<evidence type="ECO:0000256" key="2">
    <source>
        <dbReference type="ARBA" id="ARBA00022475"/>
    </source>
</evidence>
<dbReference type="Gene3D" id="3.10.50.40">
    <property type="match status" value="1"/>
</dbReference>
<evidence type="ECO:0000256" key="4">
    <source>
        <dbReference type="ARBA" id="ARBA00022692"/>
    </source>
</evidence>
<keyword evidence="4 12" id="KW-0812">Transmembrane</keyword>
<dbReference type="RefSeq" id="WP_129471223.1">
    <property type="nucleotide sequence ID" value="NZ_SAWZ01000005.1"/>
</dbReference>
<evidence type="ECO:0000256" key="8">
    <source>
        <dbReference type="ARBA" id="ARBA00038408"/>
    </source>
</evidence>
<dbReference type="InterPro" id="IPR000297">
    <property type="entry name" value="PPIase_PpiC"/>
</dbReference>
<feature type="domain" description="PpiC" evidence="13">
    <location>
        <begin position="286"/>
        <end position="389"/>
    </location>
</feature>
<dbReference type="InterPro" id="IPR052029">
    <property type="entry name" value="PpiD_chaperone"/>
</dbReference>
<evidence type="ECO:0000256" key="7">
    <source>
        <dbReference type="ARBA" id="ARBA00023186"/>
    </source>
</evidence>
<dbReference type="AlphaFoldDB" id="A0A4Q1JVL9"/>
<comment type="similarity">
    <text evidence="8">Belongs to the PpiD chaperone family.</text>
</comment>
<dbReference type="InterPro" id="IPR027304">
    <property type="entry name" value="Trigger_fact/SurA_dom_sf"/>
</dbReference>
<dbReference type="OrthoDB" id="9812372at2"/>
<keyword evidence="7" id="KW-0143">Chaperone</keyword>
<comment type="caution">
    <text evidence="14">The sequence shown here is derived from an EMBL/GenBank/DDBJ whole genome shotgun (WGS) entry which is preliminary data.</text>
</comment>
<keyword evidence="6 12" id="KW-0472">Membrane</keyword>
<organism evidence="14 15">
    <name type="scientific">Pseudoxanthomonas composti</name>
    <dbReference type="NCBI Taxonomy" id="2137479"/>
    <lineage>
        <taxon>Bacteria</taxon>
        <taxon>Pseudomonadati</taxon>
        <taxon>Pseudomonadota</taxon>
        <taxon>Gammaproteobacteria</taxon>
        <taxon>Lysobacterales</taxon>
        <taxon>Lysobacteraceae</taxon>
        <taxon>Pseudoxanthomonas</taxon>
    </lineage>
</organism>
<dbReference type="InterPro" id="IPR046357">
    <property type="entry name" value="PPIase_dom_sf"/>
</dbReference>
<dbReference type="Pfam" id="PF13616">
    <property type="entry name" value="Rotamase_3"/>
    <property type="match status" value="1"/>
</dbReference>
<evidence type="ECO:0000256" key="10">
    <source>
        <dbReference type="ARBA" id="ARBA00042775"/>
    </source>
</evidence>
<accession>A0A4Q1JVL9</accession>
<feature type="transmembrane region" description="Helical" evidence="12">
    <location>
        <begin position="12"/>
        <end position="30"/>
    </location>
</feature>